<keyword evidence="1" id="KW-0812">Transmembrane</keyword>
<feature type="transmembrane region" description="Helical" evidence="1">
    <location>
        <begin position="21"/>
        <end position="46"/>
    </location>
</feature>
<feature type="transmembrane region" description="Helical" evidence="1">
    <location>
        <begin position="58"/>
        <end position="80"/>
    </location>
</feature>
<organism evidence="2 3">
    <name type="scientific">Devosia rhodophyticola</name>
    <dbReference type="NCBI Taxonomy" id="3026423"/>
    <lineage>
        <taxon>Bacteria</taxon>
        <taxon>Pseudomonadati</taxon>
        <taxon>Pseudomonadota</taxon>
        <taxon>Alphaproteobacteria</taxon>
        <taxon>Hyphomicrobiales</taxon>
        <taxon>Devosiaceae</taxon>
        <taxon>Devosia</taxon>
    </lineage>
</organism>
<sequence>MTDELIARLSNNLKPVPHNAVQLMILGALAIGGVVAVSALLMELGFRADIDVAMLGPVFWIKSAYTMAIAVLGGVLTLTLVRPEGRIKWPWFAAPILVLILALGAATQLMGTDQQTAMVYILGGSALVCPWLIVALSSPILATLLVAMRRLAPANPTLAGLAAGMLAGGPGRGFIRSTVAKTAWHSF</sequence>
<keyword evidence="1" id="KW-0472">Membrane</keyword>
<dbReference type="Proteomes" id="UP001222118">
    <property type="component" value="Chromosome"/>
</dbReference>
<gene>
    <name evidence="2" type="ORF">PSQ90_12055</name>
</gene>
<dbReference type="Pfam" id="PF06532">
    <property type="entry name" value="NrsF"/>
    <property type="match status" value="1"/>
</dbReference>
<evidence type="ECO:0000313" key="3">
    <source>
        <dbReference type="Proteomes" id="UP001222118"/>
    </source>
</evidence>
<dbReference type="EMBL" id="CP118247">
    <property type="protein sequence ID" value="WDR05021.1"/>
    <property type="molecule type" value="Genomic_DNA"/>
</dbReference>
<name>A0ABY7YUN1_9HYPH</name>
<proteinExistence type="predicted"/>
<feature type="transmembrane region" description="Helical" evidence="1">
    <location>
        <begin position="92"/>
        <end position="111"/>
    </location>
</feature>
<dbReference type="InterPro" id="IPR009495">
    <property type="entry name" value="NrsF"/>
</dbReference>
<accession>A0ABY7YUN1</accession>
<keyword evidence="1" id="KW-1133">Transmembrane helix</keyword>
<keyword evidence="3" id="KW-1185">Reference proteome</keyword>
<feature type="transmembrane region" description="Helical" evidence="1">
    <location>
        <begin position="117"/>
        <end position="147"/>
    </location>
</feature>
<protein>
    <submittedName>
        <fullName evidence="2">DUF1109 domain-containing protein</fullName>
    </submittedName>
</protein>
<evidence type="ECO:0000256" key="1">
    <source>
        <dbReference type="SAM" id="Phobius"/>
    </source>
</evidence>
<evidence type="ECO:0000313" key="2">
    <source>
        <dbReference type="EMBL" id="WDR05021.1"/>
    </source>
</evidence>
<reference evidence="2 3" key="1">
    <citation type="submission" date="2023-02" db="EMBL/GenBank/DDBJ databases">
        <title>Devosia chondri sp. nov., isolated from the phycosphere of marine algae.</title>
        <authorList>
            <person name="Kim J.M."/>
            <person name="Lee J.K."/>
            <person name="Choi B.J."/>
            <person name="Bayburt H."/>
            <person name="Jeon C.O."/>
        </authorList>
    </citation>
    <scope>NUCLEOTIDE SEQUENCE [LARGE SCALE GENOMIC DNA]</scope>
    <source>
        <strain evidence="2 3">G2-5</strain>
    </source>
</reference>